<evidence type="ECO:0000256" key="2">
    <source>
        <dbReference type="ARBA" id="ARBA00011838"/>
    </source>
</evidence>
<evidence type="ECO:0000256" key="1">
    <source>
        <dbReference type="ARBA" id="ARBA00007594"/>
    </source>
</evidence>
<dbReference type="GO" id="GO:0006412">
    <property type="term" value="P:translation"/>
    <property type="evidence" value="ECO:0007669"/>
    <property type="project" value="UniProtKB-UniRule"/>
</dbReference>
<dbReference type="PROSITE" id="PS00634">
    <property type="entry name" value="RIBOSOMAL_L30"/>
    <property type="match status" value="1"/>
</dbReference>
<evidence type="ECO:0000256" key="4">
    <source>
        <dbReference type="ARBA" id="ARBA00023274"/>
    </source>
</evidence>
<dbReference type="SUPFAM" id="SSF55129">
    <property type="entry name" value="Ribosomal protein L30p/L7e"/>
    <property type="match status" value="1"/>
</dbReference>
<evidence type="ECO:0000313" key="11">
    <source>
        <dbReference type="Proteomes" id="UP001108123"/>
    </source>
</evidence>
<dbReference type="InterPro" id="IPR005996">
    <property type="entry name" value="Ribosomal_uL30_bac-type"/>
</dbReference>
<organism evidence="9 10">
    <name type="scientific">Anaerosalibacter bizertensis</name>
    <dbReference type="NCBI Taxonomy" id="932217"/>
    <lineage>
        <taxon>Bacteria</taxon>
        <taxon>Bacillati</taxon>
        <taxon>Bacillota</taxon>
        <taxon>Tissierellia</taxon>
        <taxon>Tissierellales</taxon>
        <taxon>Sporanaerobacteraceae</taxon>
        <taxon>Anaerosalibacter</taxon>
    </lineage>
</organism>
<evidence type="ECO:0000256" key="5">
    <source>
        <dbReference type="HAMAP-Rule" id="MF_01371"/>
    </source>
</evidence>
<evidence type="ECO:0000313" key="9">
    <source>
        <dbReference type="EMBL" id="MSS42359.1"/>
    </source>
</evidence>
<dbReference type="FunFam" id="3.30.1390.20:FF:000001">
    <property type="entry name" value="50S ribosomal protein L30"/>
    <property type="match status" value="1"/>
</dbReference>
<dbReference type="Gene3D" id="3.30.1390.20">
    <property type="entry name" value="Ribosomal protein L30, ferredoxin-like fold domain"/>
    <property type="match status" value="1"/>
</dbReference>
<proteinExistence type="inferred from homology"/>
<reference evidence="9 10" key="1">
    <citation type="submission" date="2019-08" db="EMBL/GenBank/DDBJ databases">
        <title>In-depth cultivation of the pig gut microbiome towards novel bacterial diversity and tailored functional studies.</title>
        <authorList>
            <person name="Wylensek D."/>
            <person name="Hitch T.C.A."/>
            <person name="Clavel T."/>
        </authorList>
    </citation>
    <scope>NUCLEOTIDE SEQUENCE [LARGE SCALE GENOMIC DNA]</scope>
    <source>
        <strain evidence="9 10">Med78-601-WT-4W-RMD-3</strain>
    </source>
</reference>
<keyword evidence="4 5" id="KW-0687">Ribonucleoprotein</keyword>
<dbReference type="RefSeq" id="WP_154481870.1">
    <property type="nucleotide sequence ID" value="NZ_JAHLOA010000006.1"/>
</dbReference>
<dbReference type="EMBL" id="VULR01000001">
    <property type="protein sequence ID" value="MSS42359.1"/>
    <property type="molecule type" value="Genomic_DNA"/>
</dbReference>
<dbReference type="OrthoDB" id="9812790at2"/>
<dbReference type="GO" id="GO:0003735">
    <property type="term" value="F:structural constituent of ribosome"/>
    <property type="evidence" value="ECO:0007669"/>
    <property type="project" value="InterPro"/>
</dbReference>
<dbReference type="InterPro" id="IPR016082">
    <property type="entry name" value="Ribosomal_uL30_ferredoxin-like"/>
</dbReference>
<dbReference type="Pfam" id="PF00327">
    <property type="entry name" value="Ribosomal_L30"/>
    <property type="match status" value="1"/>
</dbReference>
<comment type="similarity">
    <text evidence="1 5 6">Belongs to the universal ribosomal protein uL30 family.</text>
</comment>
<keyword evidence="11" id="KW-1185">Reference proteome</keyword>
<protein>
    <recommendedName>
        <fullName evidence="5">Large ribosomal subunit protein uL30</fullName>
    </recommendedName>
</protein>
<evidence type="ECO:0000313" key="10">
    <source>
        <dbReference type="Proteomes" id="UP000462760"/>
    </source>
</evidence>
<accession>A0A844FEF3</accession>
<evidence type="ECO:0000313" key="8">
    <source>
        <dbReference type="EMBL" id="MCG4564443.1"/>
    </source>
</evidence>
<reference evidence="8" key="2">
    <citation type="submission" date="2022-01" db="EMBL/GenBank/DDBJ databases">
        <title>Collection of gut derived symbiotic bacterial strains cultured from healthy donors.</title>
        <authorList>
            <person name="Lin H."/>
            <person name="Kohout C."/>
            <person name="Waligurski E."/>
            <person name="Pamer E.G."/>
        </authorList>
    </citation>
    <scope>NUCLEOTIDE SEQUENCE</scope>
    <source>
        <strain evidence="8">MSK.14.39</strain>
    </source>
</reference>
<dbReference type="HAMAP" id="MF_01371_B">
    <property type="entry name" value="Ribosomal_uL30_B"/>
    <property type="match status" value="1"/>
</dbReference>
<sequence>MAKIKIKLAKSYIGKTEAQRRTVEALGLKKVGQVIEKEDTPQIRGMIEKVKHMVEVVE</sequence>
<dbReference type="GO" id="GO:0022625">
    <property type="term" value="C:cytosolic large ribosomal subunit"/>
    <property type="evidence" value="ECO:0007669"/>
    <property type="project" value="TreeGrafter"/>
</dbReference>
<evidence type="ECO:0000256" key="6">
    <source>
        <dbReference type="RuleBase" id="RU003734"/>
    </source>
</evidence>
<evidence type="ECO:0000259" key="7">
    <source>
        <dbReference type="Pfam" id="PF00327"/>
    </source>
</evidence>
<name>A0A844FEF3_9FIRM</name>
<gene>
    <name evidence="5 9" type="primary">rpmD</name>
    <name evidence="9" type="ORF">FYJ27_01220</name>
    <name evidence="8" type="ORF">L0P62_03175</name>
</gene>
<dbReference type="AlphaFoldDB" id="A0A844FEF3"/>
<dbReference type="PANTHER" id="PTHR15892">
    <property type="entry name" value="MITOCHONDRIAL RIBOSOMAL PROTEIN L30"/>
    <property type="match status" value="1"/>
</dbReference>
<dbReference type="CDD" id="cd01658">
    <property type="entry name" value="Ribosomal_L30"/>
    <property type="match status" value="1"/>
</dbReference>
<keyword evidence="3 5" id="KW-0689">Ribosomal protein</keyword>
<dbReference type="PANTHER" id="PTHR15892:SF2">
    <property type="entry name" value="LARGE RIBOSOMAL SUBUNIT PROTEIN UL30M"/>
    <property type="match status" value="1"/>
</dbReference>
<dbReference type="InterPro" id="IPR018038">
    <property type="entry name" value="Ribosomal_uL30_CS"/>
</dbReference>
<dbReference type="InterPro" id="IPR036919">
    <property type="entry name" value="Ribo_uL30_ferredoxin-like_sf"/>
</dbReference>
<dbReference type="PIRSF" id="PIRSF002211">
    <property type="entry name" value="Ribosomal_L30_bac-type"/>
    <property type="match status" value="1"/>
</dbReference>
<evidence type="ECO:0000256" key="3">
    <source>
        <dbReference type="ARBA" id="ARBA00022980"/>
    </source>
</evidence>
<feature type="domain" description="Large ribosomal subunit protein uL30-like ferredoxin-like fold" evidence="7">
    <location>
        <begin position="4"/>
        <end position="54"/>
    </location>
</feature>
<dbReference type="Proteomes" id="UP000462760">
    <property type="component" value="Unassembled WGS sequence"/>
</dbReference>
<comment type="subunit">
    <text evidence="2 5">Part of the 50S ribosomal subunit.</text>
</comment>
<dbReference type="EMBL" id="JAKNID010000006">
    <property type="protein sequence ID" value="MCG4564443.1"/>
    <property type="molecule type" value="Genomic_DNA"/>
</dbReference>
<dbReference type="NCBIfam" id="TIGR01308">
    <property type="entry name" value="rpmD_bact"/>
    <property type="match status" value="1"/>
</dbReference>
<dbReference type="Proteomes" id="UP001108123">
    <property type="component" value="Unassembled WGS sequence"/>
</dbReference>
<comment type="caution">
    <text evidence="9">The sequence shown here is derived from an EMBL/GenBank/DDBJ whole genome shotgun (WGS) entry which is preliminary data.</text>
</comment>